<keyword evidence="3" id="KW-1185">Reference proteome</keyword>
<dbReference type="GO" id="GO:0006260">
    <property type="term" value="P:DNA replication"/>
    <property type="evidence" value="ECO:0007669"/>
    <property type="project" value="InterPro"/>
</dbReference>
<dbReference type="GO" id="GO:0016787">
    <property type="term" value="F:hydrolase activity"/>
    <property type="evidence" value="ECO:0007669"/>
    <property type="project" value="UniProtKB-KW"/>
</dbReference>
<comment type="caution">
    <text evidence="2">The sequence shown here is derived from an EMBL/GenBank/DDBJ whole genome shotgun (WGS) entry which is preliminary data.</text>
</comment>
<dbReference type="SUPFAM" id="SSF52540">
    <property type="entry name" value="P-loop containing nucleoside triphosphate hydrolases"/>
    <property type="match status" value="1"/>
</dbReference>
<organism evidence="2 3">
    <name type="scientific">Bifidobacterium ruminantium</name>
    <dbReference type="NCBI Taxonomy" id="78346"/>
    <lineage>
        <taxon>Bacteria</taxon>
        <taxon>Bacillati</taxon>
        <taxon>Actinomycetota</taxon>
        <taxon>Actinomycetes</taxon>
        <taxon>Bifidobacteriales</taxon>
        <taxon>Bifidobacteriaceae</taxon>
        <taxon>Bifidobacterium</taxon>
    </lineage>
</organism>
<dbReference type="AlphaFoldDB" id="A0A087D4G3"/>
<dbReference type="GO" id="GO:0005524">
    <property type="term" value="F:ATP binding"/>
    <property type="evidence" value="ECO:0007669"/>
    <property type="project" value="InterPro"/>
</dbReference>
<accession>A0A087D4G3</accession>
<dbReference type="GO" id="GO:0003678">
    <property type="term" value="F:DNA helicase activity"/>
    <property type="evidence" value="ECO:0007669"/>
    <property type="project" value="UniProtKB-EC"/>
</dbReference>
<feature type="domain" description="SF4 helicase" evidence="1">
    <location>
        <begin position="46"/>
        <end position="301"/>
    </location>
</feature>
<dbReference type="InterPro" id="IPR027417">
    <property type="entry name" value="P-loop_NTPase"/>
</dbReference>
<dbReference type="Pfam" id="PF03796">
    <property type="entry name" value="DnaB_C"/>
    <property type="match status" value="1"/>
</dbReference>
<evidence type="ECO:0000259" key="1">
    <source>
        <dbReference type="PROSITE" id="PS51199"/>
    </source>
</evidence>
<dbReference type="EC" id="3.6.4.12" evidence="2"/>
<dbReference type="eggNOG" id="COG0305">
    <property type="taxonomic scope" value="Bacteria"/>
</dbReference>
<evidence type="ECO:0000313" key="2">
    <source>
        <dbReference type="EMBL" id="KFI90413.1"/>
    </source>
</evidence>
<dbReference type="PROSITE" id="PS51199">
    <property type="entry name" value="SF4_HELICASE"/>
    <property type="match status" value="1"/>
</dbReference>
<gene>
    <name evidence="2" type="ORF">BRUM_0178</name>
</gene>
<reference evidence="2 3" key="1">
    <citation type="submission" date="2014-03" db="EMBL/GenBank/DDBJ databases">
        <title>Genomics of Bifidobacteria.</title>
        <authorList>
            <person name="Ventura M."/>
            <person name="Milani C."/>
            <person name="Lugli G.A."/>
        </authorList>
    </citation>
    <scope>NUCLEOTIDE SEQUENCE [LARGE SCALE GENOMIC DNA]</scope>
    <source>
        <strain evidence="2 3">LMG 21811</strain>
    </source>
</reference>
<dbReference type="PANTHER" id="PTHR30153">
    <property type="entry name" value="REPLICATIVE DNA HELICASE DNAB"/>
    <property type="match status" value="1"/>
</dbReference>
<dbReference type="Gene3D" id="3.40.50.300">
    <property type="entry name" value="P-loop containing nucleotide triphosphate hydrolases"/>
    <property type="match status" value="1"/>
</dbReference>
<dbReference type="InterPro" id="IPR007694">
    <property type="entry name" value="DNA_helicase_DnaB-like_C"/>
</dbReference>
<dbReference type="EMBL" id="JGZL01000003">
    <property type="protein sequence ID" value="KFI90413.1"/>
    <property type="molecule type" value="Genomic_DNA"/>
</dbReference>
<dbReference type="STRING" id="78346.BRUM_0178"/>
<dbReference type="Proteomes" id="UP000029078">
    <property type="component" value="Unassembled WGS sequence"/>
</dbReference>
<dbReference type="RefSeq" id="WP_026646090.1">
    <property type="nucleotide sequence ID" value="NZ_JGZL01000003.1"/>
</dbReference>
<keyword evidence="2" id="KW-0347">Helicase</keyword>
<name>A0A087D4G3_BIFRU</name>
<dbReference type="PANTHER" id="PTHR30153:SF2">
    <property type="entry name" value="REPLICATIVE DNA HELICASE"/>
    <property type="match status" value="1"/>
</dbReference>
<keyword evidence="2" id="KW-0067">ATP-binding</keyword>
<dbReference type="GO" id="GO:0005829">
    <property type="term" value="C:cytosol"/>
    <property type="evidence" value="ECO:0007669"/>
    <property type="project" value="TreeGrafter"/>
</dbReference>
<proteinExistence type="predicted"/>
<sequence length="301" mass="33562">MNHIITQHMGGNASADAHGGEDPCDLNPIYTAMLQVMELMDKQRINPADGNYVPSGFKEYDKRTNGFARRTLTIISGWTLADSRNLQLDIVRHAAVNGLPSAIFCPRLSGCEIAVRIMSAETDVPMKVLLADGGLDEDERGLCDAFCSLCEHMPLYVNSERSITLDSIMDACRRLKRTVDLKLVVLHRIDVIADNSGCELGKVLDRLASFADEIDIAVIVTSEMERGRVRIDGRRPLLFHLRNSDSVCQYADTVLIAHRPGLYNDKTDPNETELILAKHPWLSPCTFNLMLKPEYSKFTGQ</sequence>
<evidence type="ECO:0000313" key="3">
    <source>
        <dbReference type="Proteomes" id="UP000029078"/>
    </source>
</evidence>
<keyword evidence="2" id="KW-0378">Hydrolase</keyword>
<protein>
    <submittedName>
        <fullName evidence="2">Replicative DNA helicase</fullName>
        <ecNumber evidence="2">3.6.4.12</ecNumber>
    </submittedName>
</protein>
<keyword evidence="2" id="KW-0547">Nucleotide-binding</keyword>